<dbReference type="EMBL" id="BK015641">
    <property type="protein sequence ID" value="DAE17458.1"/>
    <property type="molecule type" value="Genomic_DNA"/>
</dbReference>
<reference evidence="1" key="1">
    <citation type="journal article" date="2021" name="Proc. Natl. Acad. Sci. U.S.A.">
        <title>A Catalog of Tens of Thousands of Viruses from Human Metagenomes Reveals Hidden Associations with Chronic Diseases.</title>
        <authorList>
            <person name="Tisza M.J."/>
            <person name="Buck C.B."/>
        </authorList>
    </citation>
    <scope>NUCLEOTIDE SEQUENCE</scope>
    <source>
        <strain evidence="1">CtoRD1</strain>
    </source>
</reference>
<evidence type="ECO:0000313" key="1">
    <source>
        <dbReference type="EMBL" id="DAE17458.1"/>
    </source>
</evidence>
<sequence>MTAIKRPDHEPKVERYYPDVVAPAKELKKLAAAENPEFQILWDQAWEWMKNTFVYDFSEDGCERWEKMLGITPEPGESFEDRRADVLFRLNNNVSYTERSLKKIYDSGYGVDSVIPEVRHNDYILALHLFGDAVWQPVKIKNYTRAIVPANLIIKTCREIATIEIPCLGAGTVQSYSKTSVDMTSTFVQTVDDSHLHVAGKVVHSCKSISISGGY</sequence>
<dbReference type="InterPro" id="IPR018755">
    <property type="entry name" value="Phage_Mu_Gp48"/>
</dbReference>
<accession>A0A8S5QES6</accession>
<protein>
    <submittedName>
        <fullName evidence="1">Tail protein</fullName>
    </submittedName>
</protein>
<dbReference type="Pfam" id="PF10076">
    <property type="entry name" value="Phage_Mu_Gp48"/>
    <property type="match status" value="1"/>
</dbReference>
<organism evidence="1">
    <name type="scientific">Siphoviridae sp. ctoRD1</name>
    <dbReference type="NCBI Taxonomy" id="2825669"/>
    <lineage>
        <taxon>Viruses</taxon>
        <taxon>Duplodnaviria</taxon>
        <taxon>Heunggongvirae</taxon>
        <taxon>Uroviricota</taxon>
        <taxon>Caudoviricetes</taxon>
    </lineage>
</organism>
<name>A0A8S5QES6_9CAUD</name>
<proteinExistence type="predicted"/>